<dbReference type="HOGENOM" id="CLU_2699715_0_0_5"/>
<gene>
    <name evidence="1" type="ordered locus">Hden_1163</name>
</gene>
<keyword evidence="2" id="KW-1185">Reference proteome</keyword>
<evidence type="ECO:0000313" key="2">
    <source>
        <dbReference type="Proteomes" id="UP000002033"/>
    </source>
</evidence>
<dbReference type="RefSeq" id="WP_013215192.1">
    <property type="nucleotide sequence ID" value="NC_014313.1"/>
</dbReference>
<name>D8JVT8_HYPDA</name>
<dbReference type="Proteomes" id="UP000002033">
    <property type="component" value="Chromosome"/>
</dbReference>
<proteinExistence type="predicted"/>
<evidence type="ECO:0000313" key="1">
    <source>
        <dbReference type="EMBL" id="ADJ22977.1"/>
    </source>
</evidence>
<accession>D8JVT8</accession>
<dbReference type="AlphaFoldDB" id="D8JVT8"/>
<protein>
    <submittedName>
        <fullName evidence="1">Uncharacterized protein</fullName>
    </submittedName>
</protein>
<organism evidence="1 2">
    <name type="scientific">Hyphomicrobium denitrificans (strain ATCC 51888 / DSM 1869 / NCIMB 11706 / TK 0415)</name>
    <dbReference type="NCBI Taxonomy" id="582899"/>
    <lineage>
        <taxon>Bacteria</taxon>
        <taxon>Pseudomonadati</taxon>
        <taxon>Pseudomonadota</taxon>
        <taxon>Alphaproteobacteria</taxon>
        <taxon>Hyphomicrobiales</taxon>
        <taxon>Hyphomicrobiaceae</taxon>
        <taxon>Hyphomicrobium</taxon>
    </lineage>
</organism>
<dbReference type="STRING" id="582899.Hden_1163"/>
<sequence length="73" mass="8093">MSEAEAMDRTAAIRDALKPFADAAEMFAWPVFERDDYNLVPGTKLTVGDLRKARAAYAEIERLDRAASTTKEG</sequence>
<dbReference type="EMBL" id="CP002083">
    <property type="protein sequence ID" value="ADJ22977.1"/>
    <property type="molecule type" value="Genomic_DNA"/>
</dbReference>
<reference evidence="2" key="1">
    <citation type="journal article" date="2011" name="J. Bacteriol.">
        <title>Genome sequences of eight morphologically diverse alphaproteobacteria.</title>
        <authorList>
            <consortium name="US DOE Joint Genome Institute"/>
            <person name="Brown P.J."/>
            <person name="Kysela D.T."/>
            <person name="Buechlein A."/>
            <person name="Hemmerich C."/>
            <person name="Brun Y.V."/>
        </authorList>
    </citation>
    <scope>NUCLEOTIDE SEQUENCE [LARGE SCALE GENOMIC DNA]</scope>
    <source>
        <strain evidence="2">ATCC 51888 / DSM 1869 / NCIB 11706 / TK 0415</strain>
    </source>
</reference>
<dbReference type="KEGG" id="hdn:Hden_1163"/>